<evidence type="ECO:0000256" key="2">
    <source>
        <dbReference type="ARBA" id="ARBA00022692"/>
    </source>
</evidence>
<keyword evidence="6" id="KW-0489">Methyltransferase</keyword>
<comment type="caution">
    <text evidence="6">The sequence shown here is derived from an EMBL/GenBank/DDBJ whole genome shotgun (WGS) entry which is preliminary data.</text>
</comment>
<dbReference type="PANTHER" id="PTHR12714">
    <property type="entry name" value="PROTEIN-S ISOPRENYLCYSTEINE O-METHYLTRANSFERASE"/>
    <property type="match status" value="1"/>
</dbReference>
<evidence type="ECO:0000256" key="5">
    <source>
        <dbReference type="SAM" id="Phobius"/>
    </source>
</evidence>
<feature type="transmembrane region" description="Helical" evidence="5">
    <location>
        <begin position="39"/>
        <end position="60"/>
    </location>
</feature>
<evidence type="ECO:0000256" key="4">
    <source>
        <dbReference type="ARBA" id="ARBA00023136"/>
    </source>
</evidence>
<evidence type="ECO:0000256" key="1">
    <source>
        <dbReference type="ARBA" id="ARBA00004127"/>
    </source>
</evidence>
<dbReference type="GO" id="GO:0032259">
    <property type="term" value="P:methylation"/>
    <property type="evidence" value="ECO:0007669"/>
    <property type="project" value="UniProtKB-KW"/>
</dbReference>
<sequence length="153" mass="17324">MKRFELLIPPPLVMLLSALLMWLASELFPALTIAWLHNVAAAVAIALLGTAVSLTGIATFKRARTTIDPKRPAESSSLVSSGIYRYSRNPMYLGVLLVLVGWMFYLGNLLSILGTFIFIAYITRFQIIPEERLLEEKFQAKFLSYKSNVRRWL</sequence>
<proteinExistence type="predicted"/>
<keyword evidence="3 5" id="KW-1133">Transmembrane helix</keyword>
<keyword evidence="7" id="KW-1185">Reference proteome</keyword>
<dbReference type="Gene3D" id="1.20.120.1630">
    <property type="match status" value="1"/>
</dbReference>
<protein>
    <submittedName>
        <fullName evidence="6">Protein-S-isoprenylcysteine methyltransferase</fullName>
    </submittedName>
</protein>
<dbReference type="GO" id="GO:0008168">
    <property type="term" value="F:methyltransferase activity"/>
    <property type="evidence" value="ECO:0007669"/>
    <property type="project" value="UniProtKB-KW"/>
</dbReference>
<reference evidence="6 7" key="1">
    <citation type="submission" date="2017-10" db="EMBL/GenBank/DDBJ databases">
        <title>Two draft genome sequences of Pusillimonas sp. strains isolated from a nitrate- and radionuclide-contaminated groundwater in Russia.</title>
        <authorList>
            <person name="Grouzdev D.S."/>
            <person name="Tourova T.P."/>
            <person name="Goeva M.A."/>
            <person name="Babich T.L."/>
            <person name="Sokolova D.S."/>
            <person name="Abdullin R."/>
            <person name="Poltaraus A.B."/>
            <person name="Toshchakov S.V."/>
            <person name="Nazina T.N."/>
        </authorList>
    </citation>
    <scope>NUCLEOTIDE SEQUENCE [LARGE SCALE GENOMIC DNA]</scope>
    <source>
        <strain evidence="6 7">JR1/69-3-13</strain>
    </source>
</reference>
<feature type="transmembrane region" description="Helical" evidence="5">
    <location>
        <begin position="12"/>
        <end position="33"/>
    </location>
</feature>
<gene>
    <name evidence="6" type="ORF">CR159_13870</name>
</gene>
<dbReference type="OrthoDB" id="9811969at2"/>
<dbReference type="Pfam" id="PF04191">
    <property type="entry name" value="PEMT"/>
    <property type="match status" value="1"/>
</dbReference>
<keyword evidence="2 5" id="KW-0812">Transmembrane</keyword>
<dbReference type="InterPro" id="IPR007318">
    <property type="entry name" value="Phopholipid_MeTrfase"/>
</dbReference>
<keyword evidence="6" id="KW-0808">Transferase</keyword>
<dbReference type="Proteomes" id="UP000234190">
    <property type="component" value="Unassembled WGS sequence"/>
</dbReference>
<dbReference type="RefSeq" id="WP_102074546.1">
    <property type="nucleotide sequence ID" value="NZ_PDNW01000011.1"/>
</dbReference>
<name>A0A2N4U2Y5_9BURK</name>
<evidence type="ECO:0000313" key="6">
    <source>
        <dbReference type="EMBL" id="PLC49380.1"/>
    </source>
</evidence>
<dbReference type="PANTHER" id="PTHR12714:SF24">
    <property type="entry name" value="SLR1182 PROTEIN"/>
    <property type="match status" value="1"/>
</dbReference>
<dbReference type="EMBL" id="PDNW01000011">
    <property type="protein sequence ID" value="PLC49380.1"/>
    <property type="molecule type" value="Genomic_DNA"/>
</dbReference>
<dbReference type="AlphaFoldDB" id="A0A2N4U2Y5"/>
<comment type="subcellular location">
    <subcellularLocation>
        <location evidence="1">Endomembrane system</location>
        <topology evidence="1">Multi-pass membrane protein</topology>
    </subcellularLocation>
</comment>
<dbReference type="GO" id="GO:0012505">
    <property type="term" value="C:endomembrane system"/>
    <property type="evidence" value="ECO:0007669"/>
    <property type="project" value="UniProtKB-SubCell"/>
</dbReference>
<accession>A0A2N4U2Y5</accession>
<evidence type="ECO:0000313" key="7">
    <source>
        <dbReference type="Proteomes" id="UP000234190"/>
    </source>
</evidence>
<evidence type="ECO:0000256" key="3">
    <source>
        <dbReference type="ARBA" id="ARBA00022989"/>
    </source>
</evidence>
<keyword evidence="4 5" id="KW-0472">Membrane</keyword>
<organism evidence="6 7">
    <name type="scientific">Pollutimonas subterranea</name>
    <dbReference type="NCBI Taxonomy" id="2045210"/>
    <lineage>
        <taxon>Bacteria</taxon>
        <taxon>Pseudomonadati</taxon>
        <taxon>Pseudomonadota</taxon>
        <taxon>Betaproteobacteria</taxon>
        <taxon>Burkholderiales</taxon>
        <taxon>Alcaligenaceae</taxon>
        <taxon>Pollutimonas</taxon>
    </lineage>
</organism>
<feature type="transmembrane region" description="Helical" evidence="5">
    <location>
        <begin position="92"/>
        <end position="122"/>
    </location>
</feature>